<dbReference type="Pfam" id="PF00004">
    <property type="entry name" value="AAA"/>
    <property type="match status" value="1"/>
</dbReference>
<feature type="compositionally biased region" description="Polar residues" evidence="1">
    <location>
        <begin position="1"/>
        <end position="13"/>
    </location>
</feature>
<feature type="region of interest" description="Disordered" evidence="1">
    <location>
        <begin position="1"/>
        <end position="193"/>
    </location>
</feature>
<dbReference type="AlphaFoldDB" id="A0A179G7K7"/>
<feature type="compositionally biased region" description="Basic and acidic residues" evidence="1">
    <location>
        <begin position="513"/>
        <end position="525"/>
    </location>
</feature>
<gene>
    <name evidence="3" type="ORF">VFPPC_01188</name>
</gene>
<dbReference type="Gene3D" id="3.40.50.300">
    <property type="entry name" value="P-loop containing nucleotide triphosphate hydrolases"/>
    <property type="match status" value="1"/>
</dbReference>
<feature type="compositionally biased region" description="Polar residues" evidence="1">
    <location>
        <begin position="636"/>
        <end position="647"/>
    </location>
</feature>
<feature type="compositionally biased region" description="Basic and acidic residues" evidence="1">
    <location>
        <begin position="675"/>
        <end position="684"/>
    </location>
</feature>
<dbReference type="SMART" id="SM00382">
    <property type="entry name" value="AAA"/>
    <property type="match status" value="1"/>
</dbReference>
<dbReference type="GO" id="GO:0005524">
    <property type="term" value="F:ATP binding"/>
    <property type="evidence" value="ECO:0007669"/>
    <property type="project" value="InterPro"/>
</dbReference>
<feature type="compositionally biased region" description="Polar residues" evidence="1">
    <location>
        <begin position="103"/>
        <end position="125"/>
    </location>
</feature>
<evidence type="ECO:0000313" key="3">
    <source>
        <dbReference type="EMBL" id="OAQ73490.1"/>
    </source>
</evidence>
<dbReference type="CDD" id="cd00009">
    <property type="entry name" value="AAA"/>
    <property type="match status" value="1"/>
</dbReference>
<feature type="compositionally biased region" description="Basic and acidic residues" evidence="1">
    <location>
        <begin position="149"/>
        <end position="159"/>
    </location>
</feature>
<dbReference type="GO" id="GO:0003677">
    <property type="term" value="F:DNA binding"/>
    <property type="evidence" value="ECO:0007669"/>
    <property type="project" value="TreeGrafter"/>
</dbReference>
<dbReference type="GeneID" id="28845055"/>
<feature type="compositionally biased region" description="Polar residues" evidence="1">
    <location>
        <begin position="138"/>
        <end position="148"/>
    </location>
</feature>
<dbReference type="RefSeq" id="XP_018149573.1">
    <property type="nucleotide sequence ID" value="XM_018281061.1"/>
</dbReference>
<dbReference type="PANTHER" id="PTHR23389">
    <property type="entry name" value="CHROMOSOME TRANSMISSION FIDELITY FACTOR 18"/>
    <property type="match status" value="1"/>
</dbReference>
<feature type="region of interest" description="Disordered" evidence="1">
    <location>
        <begin position="507"/>
        <end position="527"/>
    </location>
</feature>
<feature type="domain" description="AAA+ ATPase" evidence="2">
    <location>
        <begin position="582"/>
        <end position="770"/>
    </location>
</feature>
<sequence length="1175" mass="128942">MSQSGIGEPSSQKLHPFFAKGTSCDPSSAVPTSNFVNDSRFDEHNTPNSTLEAGHDAPPAKRHKSEHQESHYDPGIGSLKNSTATGTSEASPACPLPAVSDQPLPTSQQVNANSVPNQQGLQSGPHNVANAVGPDTAQAASLPSCIQHSEQHEQREGKKVLKLNSKTGTLGSPPKPKQKPKKNSRIVCIKYGHNEKSRSEIGLKIAQILDGSLQLPRTPTKPRSNKRSTRNSDNPAKPSSSMKVTHPFFSGKPKARSSTPAQPTESVTKSPSKRNSVFMSTPVSPRKPRNPFSPANTTRMPQFGIKSGGTKVPGAKYPMWPTKGMSHIRGNDVYPITAEENGVETGGSKKSKGQVTLISPGESVLVVVADRIDIERVRCNLPQDADSFNPAPAELRIPQKRCESGPKLQHRIRSQLTTTSHLALAGVEDLSVDELAGPAPKLAHPAISRHYLSLGTQLSAYDRSTCESLSWTHKYAPASAAQVLQKHNEAHHIKQWLEAMKVQSVETGSSDSTGDKGRHKADALPKKKRKKNKVDDFIVDTDEEGSELEEITGSDGEGIAPTEGLKSVVRFGGLRSKEPGRLKNSIIISGPHGCGKTAAVYAIAKELDFEVFEINSGTRRSGKDILERVGDMTRNHLVQQHRAQQPPTDREADDESKESKSGKQGMMTAFFKTKAAPEKKEKPKPSSAAPAPKPSPKGQKQSLILIEEADVLYEEDKQFWATLMGMMNQSRRPFVITCNDESLIPLQSLNLHGIFRFSPAPMPVAVDLCLVIAANEGHSLRRSAVESLYRARYHDLRATISDLNFWCQIGVGDRRGGFDWFYKRWPKGCDIDKRGDIVRVISEDTYQNGMGWIGRDVIVSECDRYDREVEALRQCWNFWRADVGDWCQSSELCKVTKATLEAPEAYGKKAAALEALDQFYQAMSDADICSGGVCATWMREPVDASLPDLPTKTRDDFIIGRSLLEADGYTQTANPSKTISMALKSQARAQLRSQLQDIRQSPDSLGLGPIDESWTVSRLEASFHKSPSTVTRMDIAYAFDPIAVAPKSQPSSHLDPSVFDRTMRLIVLDVAPWIRGIVAFEHQLMQERLKLSSILSEGGTRKRMRNTRSAYSALEGGERGSTRREQYFGDCLTTQLVMRTGGDSWQNSLASVRSSIHGTETPTNERATPMEETDL</sequence>
<feature type="compositionally biased region" description="Polar residues" evidence="1">
    <location>
        <begin position="256"/>
        <end position="283"/>
    </location>
</feature>
<name>A0A179G7K7_METCM</name>
<dbReference type="GO" id="GO:0016887">
    <property type="term" value="F:ATP hydrolysis activity"/>
    <property type="evidence" value="ECO:0007669"/>
    <property type="project" value="InterPro"/>
</dbReference>
<comment type="caution">
    <text evidence="3">The sequence shown here is derived from an EMBL/GenBank/DDBJ whole genome shotgun (WGS) entry which is preliminary data.</text>
</comment>
<evidence type="ECO:0000259" key="2">
    <source>
        <dbReference type="SMART" id="SM00382"/>
    </source>
</evidence>
<evidence type="ECO:0000313" key="4">
    <source>
        <dbReference type="Proteomes" id="UP000078397"/>
    </source>
</evidence>
<feature type="region of interest" description="Disordered" evidence="1">
    <location>
        <begin position="212"/>
        <end position="318"/>
    </location>
</feature>
<proteinExistence type="predicted"/>
<feature type="region of interest" description="Disordered" evidence="1">
    <location>
        <begin position="1153"/>
        <end position="1175"/>
    </location>
</feature>
<dbReference type="InterPro" id="IPR027417">
    <property type="entry name" value="P-loop_NTPase"/>
</dbReference>
<dbReference type="InterPro" id="IPR003593">
    <property type="entry name" value="AAA+_ATPase"/>
</dbReference>
<feature type="compositionally biased region" description="Polar residues" evidence="1">
    <location>
        <begin position="79"/>
        <end position="90"/>
    </location>
</feature>
<feature type="compositionally biased region" description="Polar residues" evidence="1">
    <location>
        <begin position="24"/>
        <end position="37"/>
    </location>
</feature>
<dbReference type="GO" id="GO:0005634">
    <property type="term" value="C:nucleus"/>
    <property type="evidence" value="ECO:0007669"/>
    <property type="project" value="TreeGrafter"/>
</dbReference>
<feature type="compositionally biased region" description="Polar residues" evidence="1">
    <location>
        <begin position="1153"/>
        <end position="1166"/>
    </location>
</feature>
<dbReference type="Proteomes" id="UP000078397">
    <property type="component" value="Unassembled WGS sequence"/>
</dbReference>
<organism evidence="3 4">
    <name type="scientific">Pochonia chlamydosporia 170</name>
    <dbReference type="NCBI Taxonomy" id="1380566"/>
    <lineage>
        <taxon>Eukaryota</taxon>
        <taxon>Fungi</taxon>
        <taxon>Dikarya</taxon>
        <taxon>Ascomycota</taxon>
        <taxon>Pezizomycotina</taxon>
        <taxon>Sordariomycetes</taxon>
        <taxon>Hypocreomycetidae</taxon>
        <taxon>Hypocreales</taxon>
        <taxon>Clavicipitaceae</taxon>
        <taxon>Pochonia</taxon>
    </lineage>
</organism>
<dbReference type="KEGG" id="pchm:VFPPC_01188"/>
<protein>
    <submittedName>
        <fullName evidence="3">ATPase, AAA-type, core</fullName>
    </submittedName>
</protein>
<feature type="compositionally biased region" description="Polar residues" evidence="1">
    <location>
        <begin position="231"/>
        <end position="243"/>
    </location>
</feature>
<dbReference type="EMBL" id="LSBJ02000001">
    <property type="protein sequence ID" value="OAQ73490.1"/>
    <property type="molecule type" value="Genomic_DNA"/>
</dbReference>
<reference evidence="3 4" key="1">
    <citation type="journal article" date="2016" name="PLoS Pathog.">
        <title>Biosynthesis of antibiotic leucinostatins in bio-control fungus Purpureocillium lilacinum and their inhibition on phytophthora revealed by genome mining.</title>
        <authorList>
            <person name="Wang G."/>
            <person name="Liu Z."/>
            <person name="Lin R."/>
            <person name="Li E."/>
            <person name="Mao Z."/>
            <person name="Ling J."/>
            <person name="Yang Y."/>
            <person name="Yin W.B."/>
            <person name="Xie B."/>
        </authorList>
    </citation>
    <scope>NUCLEOTIDE SEQUENCE [LARGE SCALE GENOMIC DNA]</scope>
    <source>
        <strain evidence="3">170</strain>
    </source>
</reference>
<dbReference type="InterPro" id="IPR003959">
    <property type="entry name" value="ATPase_AAA_core"/>
</dbReference>
<feature type="region of interest" description="Disordered" evidence="1">
    <location>
        <begin position="636"/>
        <end position="701"/>
    </location>
</feature>
<dbReference type="STRING" id="1380566.A0A179G7K7"/>
<keyword evidence="4" id="KW-1185">Reference proteome</keyword>
<dbReference type="SUPFAM" id="SSF52540">
    <property type="entry name" value="P-loop containing nucleoside triphosphate hydrolases"/>
    <property type="match status" value="1"/>
</dbReference>
<dbReference type="OrthoDB" id="9996895at2759"/>
<evidence type="ECO:0000256" key="1">
    <source>
        <dbReference type="SAM" id="MobiDB-lite"/>
    </source>
</evidence>
<dbReference type="PANTHER" id="PTHR23389:SF21">
    <property type="entry name" value="ATPASE FAMILY AAA DOMAIN-CONTAINING PROTEIN 5"/>
    <property type="match status" value="1"/>
</dbReference>
<accession>A0A179G7K7</accession>